<comment type="caution">
    <text evidence="1">The sequence shown here is derived from an EMBL/GenBank/DDBJ whole genome shotgun (WGS) entry which is preliminary data.</text>
</comment>
<sequence>MELAGTRLVEERDVRGFDTGMFIDAAYRQATINLAVGGVGGGRGLTVAEDTWRRWEDAVARVERMVCTCTIDEAGAGAAGPRIATTFRAVGKAERRDLDRLATDMSLRSPALYDHAEAMGLAARPMSAADVGSVVCRGLTGSSGSFDDLGRVRWESSTDQVVVSSPVLEPVGAGNGAVDGGVGPARRRCVALTADTSDPSVAGVIDQIMADWENLDEVCGAALVRRTRFFRPYVVPEGTGENRATGHGRRWAVLTIVGTPAVDAVLRQVVDAVPEVGLKVRRRRGVQRVSVLSGVGVGVCGWQHTTGADRIGRI</sequence>
<evidence type="ECO:0000313" key="1">
    <source>
        <dbReference type="EMBL" id="RRQ04012.1"/>
    </source>
</evidence>
<dbReference type="EMBL" id="PQNQ01000012">
    <property type="protein sequence ID" value="RRQ04012.1"/>
    <property type="molecule type" value="Genomic_DNA"/>
</dbReference>
<dbReference type="Proteomes" id="UP000278422">
    <property type="component" value="Unassembled WGS sequence"/>
</dbReference>
<accession>A0A3R8RH66</accession>
<gene>
    <name evidence="1" type="ORF">CXF42_05555</name>
</gene>
<evidence type="ECO:0000313" key="2">
    <source>
        <dbReference type="Proteomes" id="UP000278422"/>
    </source>
</evidence>
<name>A0A3R8RH66_9CORY</name>
<keyword evidence="2" id="KW-1185">Reference proteome</keyword>
<protein>
    <submittedName>
        <fullName evidence="1">Uncharacterized protein</fullName>
    </submittedName>
</protein>
<reference evidence="1 2" key="1">
    <citation type="submission" date="2018-01" db="EMBL/GenBank/DDBJ databases">
        <title>Twenty Corynebacterium bovis Genomes.</title>
        <authorList>
            <person name="Gulvik C.A."/>
        </authorList>
    </citation>
    <scope>NUCLEOTIDE SEQUENCE [LARGE SCALE GENOMIC DNA]</scope>
    <source>
        <strain evidence="1 2">16-2004</strain>
    </source>
</reference>
<dbReference type="AlphaFoldDB" id="A0A3R8RH66"/>
<proteinExistence type="predicted"/>
<organism evidence="1 2">
    <name type="scientific">Corynebacterium bovis</name>
    <dbReference type="NCBI Taxonomy" id="36808"/>
    <lineage>
        <taxon>Bacteria</taxon>
        <taxon>Bacillati</taxon>
        <taxon>Actinomycetota</taxon>
        <taxon>Actinomycetes</taxon>
        <taxon>Mycobacteriales</taxon>
        <taxon>Corynebacteriaceae</taxon>
        <taxon>Corynebacterium</taxon>
    </lineage>
</organism>